<dbReference type="Gene3D" id="3.30.460.10">
    <property type="entry name" value="Beta Polymerase, domain 2"/>
    <property type="match status" value="1"/>
</dbReference>
<dbReference type="CDD" id="cd05403">
    <property type="entry name" value="NT_KNTase_like"/>
    <property type="match status" value="1"/>
</dbReference>
<evidence type="ECO:0000313" key="3">
    <source>
        <dbReference type="Proteomes" id="UP001596505"/>
    </source>
</evidence>
<gene>
    <name evidence="2" type="ORF">ACFQRG_16295</name>
</gene>
<feature type="domain" description="Polymerase nucleotidyl transferase" evidence="1">
    <location>
        <begin position="13"/>
        <end position="82"/>
    </location>
</feature>
<protein>
    <submittedName>
        <fullName evidence="2">Nucleotidyltransferase domain-containing protein</fullName>
    </submittedName>
</protein>
<comment type="caution">
    <text evidence="2">The sequence shown here is derived from an EMBL/GenBank/DDBJ whole genome shotgun (WGS) entry which is preliminary data.</text>
</comment>
<proteinExistence type="predicted"/>
<evidence type="ECO:0000259" key="1">
    <source>
        <dbReference type="Pfam" id="PF01909"/>
    </source>
</evidence>
<name>A0ABW2PYP6_9BACL</name>
<accession>A0ABW2PYP6</accession>
<reference evidence="3" key="1">
    <citation type="journal article" date="2019" name="Int. J. Syst. Evol. Microbiol.">
        <title>The Global Catalogue of Microorganisms (GCM) 10K type strain sequencing project: providing services to taxonomists for standard genome sequencing and annotation.</title>
        <authorList>
            <consortium name="The Broad Institute Genomics Platform"/>
            <consortium name="The Broad Institute Genome Sequencing Center for Infectious Disease"/>
            <person name="Wu L."/>
            <person name="Ma J."/>
        </authorList>
    </citation>
    <scope>NUCLEOTIDE SEQUENCE [LARGE SCALE GENOMIC DNA]</scope>
    <source>
        <strain evidence="3">CGMCC 1.16305</strain>
    </source>
</reference>
<keyword evidence="3" id="KW-1185">Reference proteome</keyword>
<dbReference type="InterPro" id="IPR043519">
    <property type="entry name" value="NT_sf"/>
</dbReference>
<dbReference type="SUPFAM" id="SSF81301">
    <property type="entry name" value="Nucleotidyltransferase"/>
    <property type="match status" value="1"/>
</dbReference>
<dbReference type="RefSeq" id="WP_380967952.1">
    <property type="nucleotide sequence ID" value="NZ_JBHTCO010000020.1"/>
</dbReference>
<sequence length="244" mass="27701">MNTKYDTALEIVAESLKNEFRDELLGIILGGSVAYGTPLQHSDIDVFGVVRGSWHQRRAFVADDCDVELILRPVHAIRKDFKNNDMPATINIFANGCVIYDAGGILDPLIQEAKEILKQGPKAMSPKEQVKTRLGLVDLLKDTQDLLEVETQAAEYVMQETLREAIHAYYKIQRLWTVKSKYQLKDIVVHNSELYKMILNILSQENPISDRIDILSELVDKILEPIGGRLGQQWKSPIERLENS</sequence>
<dbReference type="InterPro" id="IPR002934">
    <property type="entry name" value="Polymerase_NTP_transf_dom"/>
</dbReference>
<evidence type="ECO:0000313" key="2">
    <source>
        <dbReference type="EMBL" id="MFC7394518.1"/>
    </source>
</evidence>
<dbReference type="EMBL" id="JBHTCO010000020">
    <property type="protein sequence ID" value="MFC7394518.1"/>
    <property type="molecule type" value="Genomic_DNA"/>
</dbReference>
<organism evidence="2 3">
    <name type="scientific">Scopulibacillus cellulosilyticus</name>
    <dbReference type="NCBI Taxonomy" id="2665665"/>
    <lineage>
        <taxon>Bacteria</taxon>
        <taxon>Bacillati</taxon>
        <taxon>Bacillota</taxon>
        <taxon>Bacilli</taxon>
        <taxon>Bacillales</taxon>
        <taxon>Sporolactobacillaceae</taxon>
        <taxon>Scopulibacillus</taxon>
    </lineage>
</organism>
<dbReference type="Pfam" id="PF01909">
    <property type="entry name" value="NTP_transf_2"/>
    <property type="match status" value="1"/>
</dbReference>
<dbReference type="Proteomes" id="UP001596505">
    <property type="component" value="Unassembled WGS sequence"/>
</dbReference>